<dbReference type="InterPro" id="IPR058192">
    <property type="entry name" value="WHD_ROQ1-like"/>
</dbReference>
<evidence type="ECO:0000256" key="2">
    <source>
        <dbReference type="ARBA" id="ARBA00022737"/>
    </source>
</evidence>
<proteinExistence type="predicted"/>
<dbReference type="GO" id="GO:0051707">
    <property type="term" value="P:response to other organism"/>
    <property type="evidence" value="ECO:0007669"/>
    <property type="project" value="UniProtKB-ARBA"/>
</dbReference>
<keyword evidence="1" id="KW-0433">Leucine-rich repeat</keyword>
<dbReference type="InterPro" id="IPR044974">
    <property type="entry name" value="Disease_R_plants"/>
</dbReference>
<accession>A0A8K0MIW4</accession>
<keyword evidence="2" id="KW-0677">Repeat</keyword>
<dbReference type="InterPro" id="IPR055414">
    <property type="entry name" value="LRR_R13L4/SHOC2-like"/>
</dbReference>
<evidence type="ECO:0000256" key="1">
    <source>
        <dbReference type="ARBA" id="ARBA00022614"/>
    </source>
</evidence>
<evidence type="ECO:0000313" key="4">
    <source>
        <dbReference type="EMBL" id="KAF3447859.1"/>
    </source>
</evidence>
<protein>
    <recommendedName>
        <fullName evidence="3">TIR domain-containing protein</fullName>
    </recommendedName>
</protein>
<dbReference type="Pfam" id="PF00931">
    <property type="entry name" value="NB-ARC"/>
    <property type="match status" value="1"/>
</dbReference>
<dbReference type="SUPFAM" id="SSF52540">
    <property type="entry name" value="P-loop containing nucleoside triphosphate hydrolases"/>
    <property type="match status" value="1"/>
</dbReference>
<evidence type="ECO:0000313" key="5">
    <source>
        <dbReference type="Proteomes" id="UP000796880"/>
    </source>
</evidence>
<organism evidence="4 5">
    <name type="scientific">Rhamnella rubrinervis</name>
    <dbReference type="NCBI Taxonomy" id="2594499"/>
    <lineage>
        <taxon>Eukaryota</taxon>
        <taxon>Viridiplantae</taxon>
        <taxon>Streptophyta</taxon>
        <taxon>Embryophyta</taxon>
        <taxon>Tracheophyta</taxon>
        <taxon>Spermatophyta</taxon>
        <taxon>Magnoliopsida</taxon>
        <taxon>eudicotyledons</taxon>
        <taxon>Gunneridae</taxon>
        <taxon>Pentapetalae</taxon>
        <taxon>rosids</taxon>
        <taxon>fabids</taxon>
        <taxon>Rosales</taxon>
        <taxon>Rhamnaceae</taxon>
        <taxon>rhamnoid group</taxon>
        <taxon>Rhamneae</taxon>
        <taxon>Rhamnella</taxon>
    </lineage>
</organism>
<dbReference type="OrthoDB" id="1901675at2759"/>
<dbReference type="Gene3D" id="3.40.50.10140">
    <property type="entry name" value="Toll/interleukin-1 receptor homology (TIR) domain"/>
    <property type="match status" value="1"/>
</dbReference>
<evidence type="ECO:0000259" key="3">
    <source>
        <dbReference type="PROSITE" id="PS50104"/>
    </source>
</evidence>
<dbReference type="GO" id="GO:0006952">
    <property type="term" value="P:defense response"/>
    <property type="evidence" value="ECO:0007669"/>
    <property type="project" value="UniProtKB-KW"/>
</dbReference>
<dbReference type="Gene3D" id="3.80.10.10">
    <property type="entry name" value="Ribonuclease Inhibitor"/>
    <property type="match status" value="2"/>
</dbReference>
<dbReference type="PANTHER" id="PTHR11017:SF573">
    <property type="entry name" value="ADP-RIBOSYL CYCLASE_CYCLIC ADP-RIBOSE HYDROLASE"/>
    <property type="match status" value="1"/>
</dbReference>
<dbReference type="PROSITE" id="PS50104">
    <property type="entry name" value="TIR"/>
    <property type="match status" value="1"/>
</dbReference>
<dbReference type="InterPro" id="IPR002182">
    <property type="entry name" value="NB-ARC"/>
</dbReference>
<dbReference type="Pfam" id="PF23282">
    <property type="entry name" value="WHD_ROQ1"/>
    <property type="match status" value="1"/>
</dbReference>
<dbReference type="Gene3D" id="3.40.50.300">
    <property type="entry name" value="P-loop containing nucleotide triphosphate hydrolases"/>
    <property type="match status" value="1"/>
</dbReference>
<dbReference type="EMBL" id="VOIH02000004">
    <property type="protein sequence ID" value="KAF3447859.1"/>
    <property type="molecule type" value="Genomic_DNA"/>
</dbReference>
<dbReference type="InterPro" id="IPR000157">
    <property type="entry name" value="TIR_dom"/>
</dbReference>
<dbReference type="SMART" id="SM00255">
    <property type="entry name" value="TIR"/>
    <property type="match status" value="1"/>
</dbReference>
<sequence length="976" mass="111072">MELFNIFKDDYALEKGKDVGPELMKAIEDSQHAVIVLSENYATSSWCLKEVAKIVECMGDSGRIRTIFYHVNPSHVRNVFSTDVEKQKESSFWKALEEHAKNRTHSEYVESWRNALVKVANQSGHTVEAHTDEATFIKNFAADISSKLGASIRTIEGLFGMVPRPLALDSYILKYSASNNVCFIGIHGMGGIGKTTLAEAYFIKMSHKFEGSSFLVNIRESCEKQANGLVHLQMKLLKDILGEDCQAGYLRNGINLIRSRLRAKKVLIVLDDMDNSEQLEALADSHRKKQGSENELDIWFGPGSVIIVTTRNENLLTERYEKCRAEYLDDNEALQLFSWKAFESIEPPEEFKELSKEVVKYARRREIDVIQILDSCGFNSEYGISNLIAKSLLSINKYGTIWMHDLLEEMAKDIVRKESGNELARQSRIWNKDDLYQILVNKEGTNEVEAIVTDIVDETKEYSFEALSSMRKLRILKITASPKFDFDGPELDFDDCVGPELPNDLRYLYWSGFPYNKFPSSFQPHQLGQLNIRNSNIKQLWNNFAVVPNLQILYLYGCHKLSEIHPSIGRLKRLIILNLQYCTSLKKLPEEINGLASLQRFSIMGCSKVEKLPDDFEQLKNLRRLEIYRSGVMKHLPSSIFHMENLNSVDFKDKEGMIKSAVTENIISYRTTGKCFISDWFYSSLSRLDLIDCNLTGPEAFPEYFGKLVWLRDLDLSKNPFSVLPSAINGLSRLRTLRLEHCKSLRCLEAELLPSSLQVVYVNYCTSLASFLDPLKPCHLICSAYCLECTELVRRQDGKMTALASLSRFLEATYTGYINFKFVVPQSDYELPSWFINQSPTPSNSIKLHPRRHTKLKGFAMVFCCFRANLSCDIILATDNGIRTAIRVGVTGSRTSDHLFLQYMGSYRNIRRFLHSQSVVDAHTFEFSFRNADEHCSSCGPWGVRLDGPNPESDPSIAGNTHYGVFATTAESQPNS</sequence>
<dbReference type="GO" id="GO:0043531">
    <property type="term" value="F:ADP binding"/>
    <property type="evidence" value="ECO:0007669"/>
    <property type="project" value="InterPro"/>
</dbReference>
<dbReference type="Pfam" id="PF23598">
    <property type="entry name" value="LRR_14"/>
    <property type="match status" value="1"/>
</dbReference>
<feature type="domain" description="TIR" evidence="3">
    <location>
        <begin position="1"/>
        <end position="148"/>
    </location>
</feature>
<dbReference type="InterPro" id="IPR032675">
    <property type="entry name" value="LRR_dom_sf"/>
</dbReference>
<gene>
    <name evidence="4" type="ORF">FNV43_RR08565</name>
</gene>
<dbReference type="AlphaFoldDB" id="A0A8K0MIW4"/>
<name>A0A8K0MIW4_9ROSA</name>
<dbReference type="Pfam" id="PF01582">
    <property type="entry name" value="TIR"/>
    <property type="match status" value="1"/>
</dbReference>
<comment type="caution">
    <text evidence="4">The sequence shown here is derived from an EMBL/GenBank/DDBJ whole genome shotgun (WGS) entry which is preliminary data.</text>
</comment>
<dbReference type="SUPFAM" id="SSF52058">
    <property type="entry name" value="L domain-like"/>
    <property type="match status" value="1"/>
</dbReference>
<reference evidence="4" key="1">
    <citation type="submission" date="2020-03" db="EMBL/GenBank/DDBJ databases">
        <title>A high-quality chromosome-level genome assembly of a woody plant with both climbing and erect habits, Rhamnella rubrinervis.</title>
        <authorList>
            <person name="Lu Z."/>
            <person name="Yang Y."/>
            <person name="Zhu X."/>
            <person name="Sun Y."/>
        </authorList>
    </citation>
    <scope>NUCLEOTIDE SEQUENCE</scope>
    <source>
        <strain evidence="4">BYM</strain>
        <tissue evidence="4">Leaf</tissue>
    </source>
</reference>
<dbReference type="InterPro" id="IPR027417">
    <property type="entry name" value="P-loop_NTPase"/>
</dbReference>
<keyword evidence="5" id="KW-1185">Reference proteome</keyword>
<dbReference type="PANTHER" id="PTHR11017">
    <property type="entry name" value="LEUCINE-RICH REPEAT-CONTAINING PROTEIN"/>
    <property type="match status" value="1"/>
</dbReference>
<dbReference type="PRINTS" id="PR00364">
    <property type="entry name" value="DISEASERSIST"/>
</dbReference>
<dbReference type="GO" id="GO:0007165">
    <property type="term" value="P:signal transduction"/>
    <property type="evidence" value="ECO:0007669"/>
    <property type="project" value="InterPro"/>
</dbReference>
<dbReference type="Proteomes" id="UP000796880">
    <property type="component" value="Unassembled WGS sequence"/>
</dbReference>
<dbReference type="InterPro" id="IPR035897">
    <property type="entry name" value="Toll_tir_struct_dom_sf"/>
</dbReference>
<dbReference type="SUPFAM" id="SSF52200">
    <property type="entry name" value="Toll/Interleukin receptor TIR domain"/>
    <property type="match status" value="1"/>
</dbReference>